<evidence type="ECO:0000313" key="3">
    <source>
        <dbReference type="Proteomes" id="UP000199337"/>
    </source>
</evidence>
<accession>A0A1I2YT04</accession>
<dbReference type="InterPro" id="IPR049794">
    <property type="entry name" value="DrmE"/>
</dbReference>
<dbReference type="Pfam" id="PF24957">
    <property type="entry name" value="DrmE_C"/>
    <property type="match status" value="1"/>
</dbReference>
<keyword evidence="3" id="KW-1185">Reference proteome</keyword>
<organism evidence="2 3">
    <name type="scientific">Desulfotruncus arcticus DSM 17038</name>
    <dbReference type="NCBI Taxonomy" id="1121424"/>
    <lineage>
        <taxon>Bacteria</taxon>
        <taxon>Bacillati</taxon>
        <taxon>Bacillota</taxon>
        <taxon>Clostridia</taxon>
        <taxon>Eubacteriales</taxon>
        <taxon>Desulfallaceae</taxon>
        <taxon>Desulfotruncus</taxon>
    </lineage>
</organism>
<dbReference type="STRING" id="341036.SAMN05660649_04581"/>
<proteinExistence type="predicted"/>
<reference evidence="3" key="1">
    <citation type="submission" date="2016-10" db="EMBL/GenBank/DDBJ databases">
        <authorList>
            <person name="Varghese N."/>
            <person name="Submissions S."/>
        </authorList>
    </citation>
    <scope>NUCLEOTIDE SEQUENCE [LARGE SCALE GENOMIC DNA]</scope>
    <source>
        <strain evidence="3">DSM 17038</strain>
    </source>
</reference>
<sequence>MTTSYFTDGEEYPYAGNPGKNDPVLKITGKISTARELILDKSGNKAVGLLVLGSESIAKGRSELPDLLNRKSLQYIYLSANIDSENAEEILSECEDASIFACTKEFLLSNALPPKKMNRHTVALNKQVTNIVNKKIESVVIPGDCSWEEYRAVKESLHLLKKYDWSGEEKDLFIINAYSLLNLFTTAVFPIKMIEEMTNGGMLDGRVASPRQRIDELWKLADKLPTSFTNRAIDIIGLLERLYTKNESECRKYSELKKRLSAGVDGQIAVIVPKAYYEDVLAADGILRSEKVTVVTANRFDNSIDYDEIIVVGEISGKRFDTFRCRAASVITVLLYDFELRLFRHREKEADRFEQDLNKKTGLISEDVQPLDVCPGKSNVESDNDAEILKFKTMTSDLDCYIEKIVAFDIGNLVGQVPTTGTAATADVVAVGTFTNGERILFSKYYKAFVFDKSKGTVTETDVEELESGDMLVFTRRDDFTRNMVDNVFDNLLSSGLLNESVKEAAFKSAYWKLALREYMDKHGCSYREISRRLSALGCKRHEVTIRTWLSDDYRIIGPLDEEAFVQIAELTADPDMKRDPKSFYEACRITRHERKKILSLIGRAIIDKLRGHLSERDGLLEAVYDNIDKLAVMLELETVAELNEPVAVSVNMINKPLTSQEG</sequence>
<dbReference type="NCBIfam" id="NF038316">
    <property type="entry name" value="DrmE_fam"/>
    <property type="match status" value="1"/>
</dbReference>
<dbReference type="EMBL" id="FOOX01000023">
    <property type="protein sequence ID" value="SFH28777.1"/>
    <property type="molecule type" value="Genomic_DNA"/>
</dbReference>
<dbReference type="InterPro" id="IPR056666">
    <property type="entry name" value="DrmE_C"/>
</dbReference>
<dbReference type="Proteomes" id="UP000199337">
    <property type="component" value="Unassembled WGS sequence"/>
</dbReference>
<dbReference type="RefSeq" id="WP_092474825.1">
    <property type="nucleotide sequence ID" value="NZ_FOOX01000023.1"/>
</dbReference>
<protein>
    <recommendedName>
        <fullName evidence="1">DISARM protein DrmE C-terminal domain-containing protein</fullName>
    </recommendedName>
</protein>
<feature type="domain" description="DISARM protein DrmE C-terminal" evidence="1">
    <location>
        <begin position="433"/>
        <end position="605"/>
    </location>
</feature>
<dbReference type="OrthoDB" id="2068434at2"/>
<dbReference type="AlphaFoldDB" id="A0A1I2YT04"/>
<evidence type="ECO:0000259" key="1">
    <source>
        <dbReference type="Pfam" id="PF24957"/>
    </source>
</evidence>
<evidence type="ECO:0000313" key="2">
    <source>
        <dbReference type="EMBL" id="SFH28777.1"/>
    </source>
</evidence>
<name>A0A1I2YT04_9FIRM</name>
<gene>
    <name evidence="2" type="ORF">SAMN05660649_04581</name>
</gene>